<reference evidence="1" key="1">
    <citation type="journal article" date="2011" name="PLoS Biol.">
        <title>Gene gain and loss during evolution of obligate parasitism in the white rust pathogen of Arabidopsis thaliana.</title>
        <authorList>
            <person name="Kemen E."/>
            <person name="Gardiner A."/>
            <person name="Schultz-Larsen T."/>
            <person name="Kemen A.C."/>
            <person name="Balmuth A.L."/>
            <person name="Robert-Seilaniantz A."/>
            <person name="Bailey K."/>
            <person name="Holub E."/>
            <person name="Studholme D.J."/>
            <person name="Maclean D."/>
            <person name="Jones J.D."/>
        </authorList>
    </citation>
    <scope>NUCLEOTIDE SEQUENCE</scope>
</reference>
<proteinExistence type="predicted"/>
<protein>
    <submittedName>
        <fullName evidence="1">AlNc14C534G12078 protein</fullName>
    </submittedName>
</protein>
<sequence length="86" mass="9538">MAGSSCSIQLMHRQVSSARYLLRKHVGGLSLSMRSKYQGEAAIERCAFCLAKVEITIRNGILGELICRQDSRACGYCWIDLAQKVS</sequence>
<dbReference type="HOGENOM" id="CLU_2502617_0_0_1"/>
<gene>
    <name evidence="1" type="primary">AlNc14C534G12078</name>
    <name evidence="1" type="ORF">ALNC14_135800</name>
</gene>
<evidence type="ECO:0000313" key="1">
    <source>
        <dbReference type="EMBL" id="CCA27436.1"/>
    </source>
</evidence>
<dbReference type="AlphaFoldDB" id="F0X0Z0"/>
<reference evidence="1" key="2">
    <citation type="submission" date="2011-02" db="EMBL/GenBank/DDBJ databases">
        <authorList>
            <person name="MacLean D."/>
        </authorList>
    </citation>
    <scope>NUCLEOTIDE SEQUENCE</scope>
</reference>
<organism evidence="1">
    <name type="scientific">Albugo laibachii Nc14</name>
    <dbReference type="NCBI Taxonomy" id="890382"/>
    <lineage>
        <taxon>Eukaryota</taxon>
        <taxon>Sar</taxon>
        <taxon>Stramenopiles</taxon>
        <taxon>Oomycota</taxon>
        <taxon>Peronosporomycetes</taxon>
        <taxon>Albuginales</taxon>
        <taxon>Albuginaceae</taxon>
        <taxon>Albugo</taxon>
    </lineage>
</organism>
<dbReference type="EMBL" id="FR824565">
    <property type="protein sequence ID" value="CCA27436.1"/>
    <property type="molecule type" value="Genomic_DNA"/>
</dbReference>
<accession>F0X0Z0</accession>
<name>F0X0Z0_9STRA</name>